<gene>
    <name evidence="2" type="ORF">PVAP13_2KG403010</name>
</gene>
<feature type="compositionally biased region" description="Low complexity" evidence="1">
    <location>
        <begin position="64"/>
        <end position="75"/>
    </location>
</feature>
<proteinExistence type="predicted"/>
<keyword evidence="3" id="KW-1185">Reference proteome</keyword>
<organism evidence="2 3">
    <name type="scientific">Panicum virgatum</name>
    <name type="common">Blackwell switchgrass</name>
    <dbReference type="NCBI Taxonomy" id="38727"/>
    <lineage>
        <taxon>Eukaryota</taxon>
        <taxon>Viridiplantae</taxon>
        <taxon>Streptophyta</taxon>
        <taxon>Embryophyta</taxon>
        <taxon>Tracheophyta</taxon>
        <taxon>Spermatophyta</taxon>
        <taxon>Magnoliopsida</taxon>
        <taxon>Liliopsida</taxon>
        <taxon>Poales</taxon>
        <taxon>Poaceae</taxon>
        <taxon>PACMAD clade</taxon>
        <taxon>Panicoideae</taxon>
        <taxon>Panicodae</taxon>
        <taxon>Paniceae</taxon>
        <taxon>Panicinae</taxon>
        <taxon>Panicum</taxon>
        <taxon>Panicum sect. Hiantes</taxon>
    </lineage>
</organism>
<reference evidence="2" key="1">
    <citation type="submission" date="2020-05" db="EMBL/GenBank/DDBJ databases">
        <title>WGS assembly of Panicum virgatum.</title>
        <authorList>
            <person name="Lovell J.T."/>
            <person name="Jenkins J."/>
            <person name="Shu S."/>
            <person name="Juenger T.E."/>
            <person name="Schmutz J."/>
        </authorList>
    </citation>
    <scope>NUCLEOTIDE SEQUENCE</scope>
    <source>
        <strain evidence="2">AP13</strain>
    </source>
</reference>
<feature type="region of interest" description="Disordered" evidence="1">
    <location>
        <begin position="48"/>
        <end position="170"/>
    </location>
</feature>
<evidence type="ECO:0000313" key="2">
    <source>
        <dbReference type="EMBL" id="KAG2644073.1"/>
    </source>
</evidence>
<evidence type="ECO:0000256" key="1">
    <source>
        <dbReference type="SAM" id="MobiDB-lite"/>
    </source>
</evidence>
<dbReference type="EMBL" id="CM029039">
    <property type="protein sequence ID" value="KAG2644073.1"/>
    <property type="molecule type" value="Genomic_DNA"/>
</dbReference>
<comment type="caution">
    <text evidence="2">The sequence shown here is derived from an EMBL/GenBank/DDBJ whole genome shotgun (WGS) entry which is preliminary data.</text>
</comment>
<accession>A0A8T0WHG1</accession>
<protein>
    <submittedName>
        <fullName evidence="2">Uncharacterized protein</fullName>
    </submittedName>
</protein>
<dbReference type="Proteomes" id="UP000823388">
    <property type="component" value="Chromosome 2K"/>
</dbReference>
<evidence type="ECO:0000313" key="3">
    <source>
        <dbReference type="Proteomes" id="UP000823388"/>
    </source>
</evidence>
<dbReference type="AlphaFoldDB" id="A0A8T0WHG1"/>
<name>A0A8T0WHG1_PANVG</name>
<sequence>MDSPIYHSKCHPFFYSHCDQFTPSPTRHYPSYSSPPTLLHDRTNVHTRQPWHARGSGSCARPQTSGASSPSSPTAFLAASRTPPAAQRFGRPVQGGDSGSRHRRRRAGGHGPGAHARRGVPATAAPRDAGGVPESDFGRATASSQGVAGSCSGLTDEPRPGDGGLAAERWLGDGRLDNARRDVRKKKDMTGGDRVKLVTMAR</sequence>